<dbReference type="STRING" id="1477437.SAMN05444682_1244"/>
<dbReference type="Pfam" id="PF00182">
    <property type="entry name" value="Glyco_hydro_19"/>
    <property type="match status" value="1"/>
</dbReference>
<keyword evidence="3" id="KW-1185">Reference proteome</keyword>
<gene>
    <name evidence="2" type="ORF">SAMN05444682_1244</name>
</gene>
<dbReference type="Gene3D" id="1.10.530.10">
    <property type="match status" value="1"/>
</dbReference>
<evidence type="ECO:0000313" key="2">
    <source>
        <dbReference type="EMBL" id="SFJ98113.1"/>
    </source>
</evidence>
<dbReference type="Proteomes" id="UP000198670">
    <property type="component" value="Unassembled WGS sequence"/>
</dbReference>
<evidence type="ECO:0000259" key="1">
    <source>
        <dbReference type="Pfam" id="PF00182"/>
    </source>
</evidence>
<dbReference type="RefSeq" id="WP_090632625.1">
    <property type="nucleotide sequence ID" value="NZ_FOQO01000024.1"/>
</dbReference>
<dbReference type="AlphaFoldDB" id="A0A1I3VT81"/>
<feature type="domain" description="Glycoside hydrolase family 19 catalytic" evidence="1">
    <location>
        <begin position="98"/>
        <end position="143"/>
    </location>
</feature>
<name>A0A1I3VT81_9SPHI</name>
<dbReference type="SUPFAM" id="SSF53955">
    <property type="entry name" value="Lysozyme-like"/>
    <property type="match status" value="1"/>
</dbReference>
<dbReference type="OrthoDB" id="3078754at2"/>
<dbReference type="GO" id="GO:0006032">
    <property type="term" value="P:chitin catabolic process"/>
    <property type="evidence" value="ECO:0007669"/>
    <property type="project" value="InterPro"/>
</dbReference>
<dbReference type="EMBL" id="FOQO01000024">
    <property type="protein sequence ID" value="SFJ98113.1"/>
    <property type="molecule type" value="Genomic_DNA"/>
</dbReference>
<sequence length="212" mass="23997">MNHDAFWGIIRENLFARNMSIGSVSTINAIVDTCYAEKVSRSAHFAYILATAYHESFHSKLNPEWLPVREGFTKTNEGAINAVTKLFNSGKISHNYGLAHTNGHSYYGRGFVQITWPENYRKMGRRLGIPLYENPDLALDRNIAAKLLVIGMMEGMYTGRKLSDYDDVVRDGLHYEFDSLSARRIINGTDRAETISGYYEIFLLAINASIND</sequence>
<organism evidence="2 3">
    <name type="scientific">Parapedobacter indicus</name>
    <dbReference type="NCBI Taxonomy" id="1477437"/>
    <lineage>
        <taxon>Bacteria</taxon>
        <taxon>Pseudomonadati</taxon>
        <taxon>Bacteroidota</taxon>
        <taxon>Sphingobacteriia</taxon>
        <taxon>Sphingobacteriales</taxon>
        <taxon>Sphingobacteriaceae</taxon>
        <taxon>Parapedobacter</taxon>
    </lineage>
</organism>
<evidence type="ECO:0000313" key="3">
    <source>
        <dbReference type="Proteomes" id="UP000198670"/>
    </source>
</evidence>
<dbReference type="InterPro" id="IPR023346">
    <property type="entry name" value="Lysozyme-like_dom_sf"/>
</dbReference>
<reference evidence="2 3" key="1">
    <citation type="submission" date="2016-10" db="EMBL/GenBank/DDBJ databases">
        <authorList>
            <person name="de Groot N.N."/>
        </authorList>
    </citation>
    <scope>NUCLEOTIDE SEQUENCE [LARGE SCALE GENOMIC DNA]</scope>
    <source>
        <strain evidence="2 3">RK1</strain>
    </source>
</reference>
<proteinExistence type="predicted"/>
<dbReference type="GO" id="GO:0004568">
    <property type="term" value="F:chitinase activity"/>
    <property type="evidence" value="ECO:0007669"/>
    <property type="project" value="InterPro"/>
</dbReference>
<accession>A0A1I3VT81</accession>
<dbReference type="InterPro" id="IPR000726">
    <property type="entry name" value="Glyco_hydro_19_cat"/>
</dbReference>
<dbReference type="GO" id="GO:0016998">
    <property type="term" value="P:cell wall macromolecule catabolic process"/>
    <property type="evidence" value="ECO:0007669"/>
    <property type="project" value="InterPro"/>
</dbReference>
<protein>
    <submittedName>
        <fullName evidence="2">Predicted chitinase</fullName>
    </submittedName>
</protein>